<dbReference type="PANTHER" id="PTHR12110:SF53">
    <property type="entry name" value="BLR5974 PROTEIN"/>
    <property type="match status" value="1"/>
</dbReference>
<comment type="caution">
    <text evidence="2">The sequence shown here is derived from an EMBL/GenBank/DDBJ whole genome shotgun (WGS) entry which is preliminary data.</text>
</comment>
<dbReference type="Pfam" id="PF01261">
    <property type="entry name" value="AP_endonuc_2"/>
    <property type="match status" value="1"/>
</dbReference>
<accession>A0ABT6FEY7</accession>
<dbReference type="EMBL" id="JARRAG010000002">
    <property type="protein sequence ID" value="MDG3006092.1"/>
    <property type="molecule type" value="Genomic_DNA"/>
</dbReference>
<dbReference type="InterPro" id="IPR036237">
    <property type="entry name" value="Xyl_isomerase-like_sf"/>
</dbReference>
<dbReference type="PANTHER" id="PTHR12110">
    <property type="entry name" value="HYDROXYPYRUVATE ISOMERASE"/>
    <property type="match status" value="1"/>
</dbReference>
<name>A0ABT6FEY7_9BACT</name>
<keyword evidence="2" id="KW-0413">Isomerase</keyword>
<protein>
    <submittedName>
        <fullName evidence="2">Sugar phosphate isomerase/epimerase</fullName>
    </submittedName>
</protein>
<proteinExistence type="predicted"/>
<dbReference type="Gene3D" id="3.20.20.150">
    <property type="entry name" value="Divalent-metal-dependent TIM barrel enzymes"/>
    <property type="match status" value="1"/>
</dbReference>
<dbReference type="InterPro" id="IPR050312">
    <property type="entry name" value="IolE/XylAMocC-like"/>
</dbReference>
<evidence type="ECO:0000313" key="3">
    <source>
        <dbReference type="Proteomes" id="UP001216907"/>
    </source>
</evidence>
<dbReference type="Proteomes" id="UP001216907">
    <property type="component" value="Unassembled WGS sequence"/>
</dbReference>
<dbReference type="InterPro" id="IPR013022">
    <property type="entry name" value="Xyl_isomerase-like_TIM-brl"/>
</dbReference>
<organism evidence="2 3">
    <name type="scientific">Paludisphaera mucosa</name>
    <dbReference type="NCBI Taxonomy" id="3030827"/>
    <lineage>
        <taxon>Bacteria</taxon>
        <taxon>Pseudomonadati</taxon>
        <taxon>Planctomycetota</taxon>
        <taxon>Planctomycetia</taxon>
        <taxon>Isosphaerales</taxon>
        <taxon>Isosphaeraceae</taxon>
        <taxon>Paludisphaera</taxon>
    </lineage>
</organism>
<sequence>MSLRLACADFTFPLLDHDRVLDLIALLDFQGVDVGLFEGRSHLWPSRVFEDLRGSARTLAGKLRDRGLEAADIYLQTAPDFVSLAPNHPDPAKRKQARDWFERAVEFATECGARHVSALPGVAFEEEPAADSWRRCCDELAWRCEAARAQGVVFSVEAHVGSIAPTPAAAAELVRDVPGLTLTLDYTHFTRDGRPDSEIEPLIAHSSHFHARCARPGRLQTSFKENAIDYGRVLDVMKQVGYSGFVGVEYVWIDWEHCNEVDNLSETILLRDHLREHAKAR</sequence>
<feature type="domain" description="Xylose isomerase-like TIM barrel" evidence="1">
    <location>
        <begin position="22"/>
        <end position="254"/>
    </location>
</feature>
<dbReference type="RefSeq" id="WP_277862394.1">
    <property type="nucleotide sequence ID" value="NZ_JARRAG010000002.1"/>
</dbReference>
<evidence type="ECO:0000313" key="2">
    <source>
        <dbReference type="EMBL" id="MDG3006092.1"/>
    </source>
</evidence>
<reference evidence="2 3" key="1">
    <citation type="submission" date="2023-03" db="EMBL/GenBank/DDBJ databases">
        <title>Paludisphaera mucosa sp. nov. a novel planctomycete from northern fen.</title>
        <authorList>
            <person name="Ivanova A."/>
        </authorList>
    </citation>
    <scope>NUCLEOTIDE SEQUENCE [LARGE SCALE GENOMIC DNA]</scope>
    <source>
        <strain evidence="2 3">Pla2</strain>
    </source>
</reference>
<evidence type="ECO:0000259" key="1">
    <source>
        <dbReference type="Pfam" id="PF01261"/>
    </source>
</evidence>
<keyword evidence="3" id="KW-1185">Reference proteome</keyword>
<dbReference type="GO" id="GO:0016853">
    <property type="term" value="F:isomerase activity"/>
    <property type="evidence" value="ECO:0007669"/>
    <property type="project" value="UniProtKB-KW"/>
</dbReference>
<gene>
    <name evidence="2" type="ORF">PZE19_20150</name>
</gene>
<dbReference type="SUPFAM" id="SSF51658">
    <property type="entry name" value="Xylose isomerase-like"/>
    <property type="match status" value="1"/>
</dbReference>